<dbReference type="EMBL" id="RWJN01000196">
    <property type="protein sequence ID" value="TCD65142.1"/>
    <property type="molecule type" value="Genomic_DNA"/>
</dbReference>
<evidence type="ECO:0008006" key="3">
    <source>
        <dbReference type="Google" id="ProtNLM"/>
    </source>
</evidence>
<dbReference type="InterPro" id="IPR032675">
    <property type="entry name" value="LRR_dom_sf"/>
</dbReference>
<dbReference type="STRING" id="92696.A0A4R0RCQ2"/>
<protein>
    <recommendedName>
        <fullName evidence="3">F-box domain-containing protein</fullName>
    </recommendedName>
</protein>
<sequence length="515" mass="58497">MDVLWHDLPDVSPVIRTLPVELWEEKALVPSNKNSGAEEILKIHLKRMPSPAECSGALRNASRVKAIRFGNWQWNKSPSEDILYGAESYEALHTLREYCATYSTSAGVPRTLFPTLHTLHWDWYIGDAETFTELPFFVPEDLRTLEIKGLPPTASPVEAAMVDDSFSRLLKRCASLKVVQLRFEHDGRLAGCEYLERITELPLLETYRPKFPLSVSSLLRLGKHARLRDLSVNMKPDIDERSMSSVTPGSLFPSARHLKIGSSQLAVCTQIIKAVQSTLLESLVVRVEGQTEVTHTWLHSFLTALCRQRSLLRVSLKPSRYPERASQSYSTTPPSITMTTLRPLLVLPYINDISLHFHDTIVQITDRDIEAISKALPGLRHFGIFSESPFQPRPEVSLDGIFLLVRNCPKLASISLSVDFTPPTEDLRRMVREWAGARDCCHSRSLHVAAHCTQAFEEVTDTEELAQFFANLLPSRGDFHCTQHFTESVGDAEYRLICKRWRELSNRIWKLQGRR</sequence>
<dbReference type="Gene3D" id="3.80.10.10">
    <property type="entry name" value="Ribonuclease Inhibitor"/>
    <property type="match status" value="1"/>
</dbReference>
<evidence type="ECO:0000313" key="2">
    <source>
        <dbReference type="Proteomes" id="UP000292702"/>
    </source>
</evidence>
<proteinExistence type="predicted"/>
<reference evidence="1 2" key="1">
    <citation type="submission" date="2018-11" db="EMBL/GenBank/DDBJ databases">
        <title>Genome assembly of Steccherinum ochraceum LE-BIN_3174, the white-rot fungus of the Steccherinaceae family (The Residual Polyporoid clade, Polyporales, Basidiomycota).</title>
        <authorList>
            <person name="Fedorova T.V."/>
            <person name="Glazunova O.A."/>
            <person name="Landesman E.O."/>
            <person name="Moiseenko K.V."/>
            <person name="Psurtseva N.V."/>
            <person name="Savinova O.S."/>
            <person name="Shakhova N.V."/>
            <person name="Tyazhelova T.V."/>
            <person name="Vasina D.V."/>
        </authorList>
    </citation>
    <scope>NUCLEOTIDE SEQUENCE [LARGE SCALE GENOMIC DNA]</scope>
    <source>
        <strain evidence="1 2">LE-BIN_3174</strain>
    </source>
</reference>
<dbReference type="Proteomes" id="UP000292702">
    <property type="component" value="Unassembled WGS sequence"/>
</dbReference>
<comment type="caution">
    <text evidence="1">The sequence shown here is derived from an EMBL/GenBank/DDBJ whole genome shotgun (WGS) entry which is preliminary data.</text>
</comment>
<evidence type="ECO:0000313" key="1">
    <source>
        <dbReference type="EMBL" id="TCD65142.1"/>
    </source>
</evidence>
<dbReference type="AlphaFoldDB" id="A0A4R0RCQ2"/>
<accession>A0A4R0RCQ2</accession>
<name>A0A4R0RCQ2_9APHY</name>
<keyword evidence="2" id="KW-1185">Reference proteome</keyword>
<organism evidence="1 2">
    <name type="scientific">Steccherinum ochraceum</name>
    <dbReference type="NCBI Taxonomy" id="92696"/>
    <lineage>
        <taxon>Eukaryota</taxon>
        <taxon>Fungi</taxon>
        <taxon>Dikarya</taxon>
        <taxon>Basidiomycota</taxon>
        <taxon>Agaricomycotina</taxon>
        <taxon>Agaricomycetes</taxon>
        <taxon>Polyporales</taxon>
        <taxon>Steccherinaceae</taxon>
        <taxon>Steccherinum</taxon>
    </lineage>
</organism>
<gene>
    <name evidence="1" type="ORF">EIP91_003035</name>
</gene>
<dbReference type="OrthoDB" id="2746154at2759"/>